<dbReference type="InterPro" id="IPR001753">
    <property type="entry name" value="Enoyl-CoA_hydra/iso"/>
</dbReference>
<reference evidence="2 3" key="1">
    <citation type="submission" date="2019-04" db="EMBL/GenBank/DDBJ databases">
        <title>Kribbella sp. NEAU-THZ 27 nov., a novel actinomycete isolated from soil.</title>
        <authorList>
            <person name="Duan L."/>
        </authorList>
    </citation>
    <scope>NUCLEOTIDE SEQUENCE [LARGE SCALE GENOMIC DNA]</scope>
    <source>
        <strain evidence="3">NEAU-THZ27</strain>
    </source>
</reference>
<dbReference type="RefSeq" id="WP_137257055.1">
    <property type="nucleotide sequence ID" value="NZ_JBHSPQ010000003.1"/>
</dbReference>
<evidence type="ECO:0000313" key="2">
    <source>
        <dbReference type="EMBL" id="TKK76186.1"/>
    </source>
</evidence>
<dbReference type="Pfam" id="PF00378">
    <property type="entry name" value="ECH_1"/>
    <property type="match status" value="1"/>
</dbReference>
<evidence type="ECO:0000313" key="3">
    <source>
        <dbReference type="Proteomes" id="UP000305836"/>
    </source>
</evidence>
<dbReference type="PANTHER" id="PTHR42964:SF1">
    <property type="entry name" value="POLYKETIDE BIOSYNTHESIS ENOYL-COA HYDRATASE PKSH-RELATED"/>
    <property type="match status" value="1"/>
</dbReference>
<protein>
    <submittedName>
        <fullName evidence="2">Enoyl-CoA hydratase</fullName>
    </submittedName>
</protein>
<keyword evidence="3" id="KW-1185">Reference proteome</keyword>
<dbReference type="InterPro" id="IPR051683">
    <property type="entry name" value="Enoyl-CoA_Hydratase/Isomerase"/>
</dbReference>
<gene>
    <name evidence="2" type="ORF">FDA38_27625</name>
</gene>
<accession>A0A4U3LNV8</accession>
<dbReference type="PANTHER" id="PTHR42964">
    <property type="entry name" value="ENOYL-COA HYDRATASE"/>
    <property type="match status" value="1"/>
</dbReference>
<name>A0A4U3LNV8_9ACTN</name>
<organism evidence="2 3">
    <name type="scientific">Kribbella jiaozuonensis</name>
    <dbReference type="NCBI Taxonomy" id="2575441"/>
    <lineage>
        <taxon>Bacteria</taxon>
        <taxon>Bacillati</taxon>
        <taxon>Actinomycetota</taxon>
        <taxon>Actinomycetes</taxon>
        <taxon>Propionibacteriales</taxon>
        <taxon>Kribbellaceae</taxon>
        <taxon>Kribbella</taxon>
    </lineage>
</organism>
<evidence type="ECO:0000256" key="1">
    <source>
        <dbReference type="ARBA" id="ARBA00005254"/>
    </source>
</evidence>
<dbReference type="EMBL" id="SZPZ01000004">
    <property type="protein sequence ID" value="TKK76186.1"/>
    <property type="molecule type" value="Genomic_DNA"/>
</dbReference>
<dbReference type="InterPro" id="IPR029045">
    <property type="entry name" value="ClpP/crotonase-like_dom_sf"/>
</dbReference>
<dbReference type="NCBIfam" id="NF004796">
    <property type="entry name" value="PRK06144.1"/>
    <property type="match status" value="1"/>
</dbReference>
<dbReference type="CDD" id="cd06558">
    <property type="entry name" value="crotonase-like"/>
    <property type="match status" value="1"/>
</dbReference>
<dbReference type="GO" id="GO:0003824">
    <property type="term" value="F:catalytic activity"/>
    <property type="evidence" value="ECO:0007669"/>
    <property type="project" value="UniProtKB-ARBA"/>
</dbReference>
<dbReference type="Gene3D" id="3.90.226.10">
    <property type="entry name" value="2-enoyl-CoA Hydratase, Chain A, domain 1"/>
    <property type="match status" value="1"/>
</dbReference>
<comment type="similarity">
    <text evidence="1">Belongs to the enoyl-CoA hydratase/isomerase family.</text>
</comment>
<dbReference type="SUPFAM" id="SSF52096">
    <property type="entry name" value="ClpP/crotonase"/>
    <property type="match status" value="1"/>
</dbReference>
<dbReference type="Proteomes" id="UP000305836">
    <property type="component" value="Unassembled WGS sequence"/>
</dbReference>
<dbReference type="AlphaFoldDB" id="A0A4U3LNV8"/>
<dbReference type="OrthoDB" id="4608673at2"/>
<proteinExistence type="inferred from homology"/>
<sequence length="257" mass="27233">MSSVELERDGPILRATLSNPGRRNAITWPMYDALEQLEPTVAGDRGIRVVVLRGAGGEAFAAGTDIRQFTEFTIGAQGVDYEHRVGRVLASLLRIRVPVVAVVEGPAVGAGLALAACSDLVVATPDAVFGAPVARTLGNTLPPVVLARLFQRLGAGRTMAMVLSARLLSATEAAAAGLVSDVVERAPLDEHVDELLARICANAPLTLESLKEIERRVLRDGADAAADDVLAAVYGSHDFRAGVAAFLRHERIEWEGR</sequence>
<comment type="caution">
    <text evidence="2">The sequence shown here is derived from an EMBL/GenBank/DDBJ whole genome shotgun (WGS) entry which is preliminary data.</text>
</comment>